<organism evidence="6 7">
    <name type="scientific">Prosthecobacter vanneervenii</name>
    <dbReference type="NCBI Taxonomy" id="48466"/>
    <lineage>
        <taxon>Bacteria</taxon>
        <taxon>Pseudomonadati</taxon>
        <taxon>Verrucomicrobiota</taxon>
        <taxon>Verrucomicrobiia</taxon>
        <taxon>Verrucomicrobiales</taxon>
        <taxon>Verrucomicrobiaceae</taxon>
        <taxon>Prosthecobacter</taxon>
    </lineage>
</organism>
<evidence type="ECO:0000256" key="2">
    <source>
        <dbReference type="ARBA" id="ARBA00023004"/>
    </source>
</evidence>
<reference evidence="6 7" key="1">
    <citation type="submission" date="2020-08" db="EMBL/GenBank/DDBJ databases">
        <title>Genomic Encyclopedia of Type Strains, Phase IV (KMG-IV): sequencing the most valuable type-strain genomes for metagenomic binning, comparative biology and taxonomic classification.</title>
        <authorList>
            <person name="Goeker M."/>
        </authorList>
    </citation>
    <scope>NUCLEOTIDE SEQUENCE [LARGE SCALE GENOMIC DNA]</scope>
    <source>
        <strain evidence="6 7">DSM 12252</strain>
    </source>
</reference>
<dbReference type="Pfam" id="PF04055">
    <property type="entry name" value="Radical_SAM"/>
    <property type="match status" value="1"/>
</dbReference>
<evidence type="ECO:0000313" key="7">
    <source>
        <dbReference type="Proteomes" id="UP000590740"/>
    </source>
</evidence>
<proteinExistence type="predicted"/>
<gene>
    <name evidence="6" type="ORF">HNQ65_000635</name>
</gene>
<dbReference type="SUPFAM" id="SSF102114">
    <property type="entry name" value="Radical SAM enzymes"/>
    <property type="match status" value="1"/>
</dbReference>
<protein>
    <submittedName>
        <fullName evidence="6">DNA repair photolyase</fullName>
    </submittedName>
</protein>
<evidence type="ECO:0000259" key="5">
    <source>
        <dbReference type="PROSITE" id="PS51918"/>
    </source>
</evidence>
<dbReference type="PANTHER" id="PTHR43432:SF3">
    <property type="entry name" value="SLR0285 PROTEIN"/>
    <property type="match status" value="1"/>
</dbReference>
<dbReference type="InterPro" id="IPR058240">
    <property type="entry name" value="rSAM_sf"/>
</dbReference>
<keyword evidence="1" id="KW-0479">Metal-binding</keyword>
<dbReference type="PANTHER" id="PTHR43432">
    <property type="entry name" value="SLR0285 PROTEIN"/>
    <property type="match status" value="1"/>
</dbReference>
<dbReference type="PROSITE" id="PS51918">
    <property type="entry name" value="RADICAL_SAM"/>
    <property type="match status" value="1"/>
</dbReference>
<dbReference type="InterPro" id="IPR007197">
    <property type="entry name" value="rSAM"/>
</dbReference>
<dbReference type="SMART" id="SM00729">
    <property type="entry name" value="Elp3"/>
    <property type="match status" value="1"/>
</dbReference>
<dbReference type="EMBL" id="JACHIG010000001">
    <property type="protein sequence ID" value="MBB5031081.1"/>
    <property type="molecule type" value="Genomic_DNA"/>
</dbReference>
<comment type="caution">
    <text evidence="6">The sequence shown here is derived from an EMBL/GenBank/DDBJ whole genome shotgun (WGS) entry which is preliminary data.</text>
</comment>
<dbReference type="CDD" id="cd01335">
    <property type="entry name" value="Radical_SAM"/>
    <property type="match status" value="1"/>
</dbReference>
<feature type="region of interest" description="Disordered" evidence="4">
    <location>
        <begin position="1"/>
        <end position="23"/>
    </location>
</feature>
<keyword evidence="7" id="KW-1185">Reference proteome</keyword>
<dbReference type="Gene3D" id="3.80.30.30">
    <property type="match status" value="1"/>
</dbReference>
<dbReference type="Proteomes" id="UP000590740">
    <property type="component" value="Unassembled WGS sequence"/>
</dbReference>
<feature type="domain" description="Radical SAM core" evidence="5">
    <location>
        <begin position="63"/>
        <end position="299"/>
    </location>
</feature>
<name>A0A7W7Y7I9_9BACT</name>
<dbReference type="AlphaFoldDB" id="A0A7W7Y7I9"/>
<dbReference type="InterPro" id="IPR006638">
    <property type="entry name" value="Elp3/MiaA/NifB-like_rSAM"/>
</dbReference>
<keyword evidence="2" id="KW-0408">Iron</keyword>
<dbReference type="GO" id="GO:0016829">
    <property type="term" value="F:lyase activity"/>
    <property type="evidence" value="ECO:0007669"/>
    <property type="project" value="UniProtKB-KW"/>
</dbReference>
<dbReference type="GO" id="GO:0051536">
    <property type="term" value="F:iron-sulfur cluster binding"/>
    <property type="evidence" value="ECO:0007669"/>
    <property type="project" value="UniProtKB-KW"/>
</dbReference>
<evidence type="ECO:0000313" key="6">
    <source>
        <dbReference type="EMBL" id="MBB5031081.1"/>
    </source>
</evidence>
<sequence>MQTPHSPQSGEGRGVHGRGAAVNPDQRFSELHVDYDPGEGPEKVVTKFLRDHSSSIIAQHQSPDLPFSASLNPYRGCEHGCAYCYARPTHEYLGFSPGLDFESRIMVKENAPALLREALLKPSYKPVTLSLSGVTDCYQPIEKKLRITRGCLEVLAECRHPVVLITKNHLITRDVDLLAELARYHATAVYISITTLKPELAHKLEPRASAPKMRLEAIRMLHEAGVPVGVATAPIIPGLNDSEIPALIEAAQAAGAQFAGYTVVRLPFAVKDVFKAWLDQHFPGMKDKILNRIEETQGRTMSHGEFGKRLKGVGVWSEQTAALFRVALTRAGLLHRRPEVSAEAFRRPRDPGGQMELF</sequence>
<dbReference type="InterPro" id="IPR040086">
    <property type="entry name" value="MJ0683-like"/>
</dbReference>
<dbReference type="GO" id="GO:0046872">
    <property type="term" value="F:metal ion binding"/>
    <property type="evidence" value="ECO:0007669"/>
    <property type="project" value="UniProtKB-KW"/>
</dbReference>
<dbReference type="SFLD" id="SFLDG01084">
    <property type="entry name" value="Uncharacterised_Radical_SAM_Su"/>
    <property type="match status" value="1"/>
</dbReference>
<evidence type="ECO:0000256" key="4">
    <source>
        <dbReference type="SAM" id="MobiDB-lite"/>
    </source>
</evidence>
<keyword evidence="6" id="KW-0456">Lyase</keyword>
<evidence type="ECO:0000256" key="1">
    <source>
        <dbReference type="ARBA" id="ARBA00022723"/>
    </source>
</evidence>
<dbReference type="SFLD" id="SFLDS00029">
    <property type="entry name" value="Radical_SAM"/>
    <property type="match status" value="1"/>
</dbReference>
<dbReference type="NCBIfam" id="NF033668">
    <property type="entry name" value="rSAM_PA0069"/>
    <property type="match status" value="1"/>
</dbReference>
<accession>A0A7W7Y7I9</accession>
<dbReference type="RefSeq" id="WP_184338023.1">
    <property type="nucleotide sequence ID" value="NZ_JACHIG010000001.1"/>
</dbReference>
<keyword evidence="3" id="KW-0411">Iron-sulfur</keyword>
<evidence type="ECO:0000256" key="3">
    <source>
        <dbReference type="ARBA" id="ARBA00023014"/>
    </source>
</evidence>